<dbReference type="PRINTS" id="PR00019">
    <property type="entry name" value="LEURICHRPT"/>
</dbReference>
<feature type="domain" description="U2A'/phosphoprotein 32 family A C-terminal" evidence="4">
    <location>
        <begin position="256"/>
        <end position="274"/>
    </location>
</feature>
<feature type="compositionally biased region" description="Acidic residues" evidence="3">
    <location>
        <begin position="23"/>
        <end position="40"/>
    </location>
</feature>
<feature type="domain" description="U2A'/phosphoprotein 32 family A C-terminal" evidence="4">
    <location>
        <begin position="1163"/>
        <end position="1181"/>
    </location>
</feature>
<dbReference type="STRING" id="112090.W4H0H8"/>
<name>W4H0H8_APHAT</name>
<feature type="domain" description="U2A'/phosphoprotein 32 family A C-terminal" evidence="4">
    <location>
        <begin position="914"/>
        <end position="932"/>
    </location>
</feature>
<dbReference type="InterPro" id="IPR050836">
    <property type="entry name" value="SDS22/Internalin_LRR"/>
</dbReference>
<dbReference type="InterPro" id="IPR025875">
    <property type="entry name" value="Leu-rich_rpt_4"/>
</dbReference>
<dbReference type="Pfam" id="PF14580">
    <property type="entry name" value="LRR_9"/>
    <property type="match status" value="4"/>
</dbReference>
<dbReference type="InterPro" id="IPR001611">
    <property type="entry name" value="Leu-rich_rpt"/>
</dbReference>
<evidence type="ECO:0000256" key="2">
    <source>
        <dbReference type="ARBA" id="ARBA00022737"/>
    </source>
</evidence>
<evidence type="ECO:0000256" key="1">
    <source>
        <dbReference type="ARBA" id="ARBA00022614"/>
    </source>
</evidence>
<evidence type="ECO:0000313" key="5">
    <source>
        <dbReference type="EMBL" id="ETV85046.1"/>
    </source>
</evidence>
<dbReference type="SUPFAM" id="SSF52075">
    <property type="entry name" value="Outer arm dynein light chain 1"/>
    <property type="match status" value="1"/>
</dbReference>
<dbReference type="SMART" id="SM00365">
    <property type="entry name" value="LRR_SD22"/>
    <property type="match status" value="16"/>
</dbReference>
<dbReference type="SUPFAM" id="SSF52058">
    <property type="entry name" value="L domain-like"/>
    <property type="match status" value="2"/>
</dbReference>
<keyword evidence="2" id="KW-0677">Repeat</keyword>
<proteinExistence type="predicted"/>
<feature type="region of interest" description="Disordered" evidence="3">
    <location>
        <begin position="1493"/>
        <end position="1556"/>
    </location>
</feature>
<feature type="region of interest" description="Disordered" evidence="3">
    <location>
        <begin position="1"/>
        <end position="49"/>
    </location>
</feature>
<dbReference type="SMART" id="SM00446">
    <property type="entry name" value="LRRcap"/>
    <property type="match status" value="4"/>
</dbReference>
<protein>
    <recommendedName>
        <fullName evidence="4">U2A'/phosphoprotein 32 family A C-terminal domain-containing protein</fullName>
    </recommendedName>
</protein>
<dbReference type="Pfam" id="PF12799">
    <property type="entry name" value="LRR_4"/>
    <property type="match status" value="1"/>
</dbReference>
<dbReference type="OrthoDB" id="1517790at2759"/>
<dbReference type="InterPro" id="IPR003591">
    <property type="entry name" value="Leu-rich_rpt_typical-subtyp"/>
</dbReference>
<dbReference type="EMBL" id="KI913118">
    <property type="protein sequence ID" value="ETV85046.1"/>
    <property type="molecule type" value="Genomic_DNA"/>
</dbReference>
<feature type="compositionally biased region" description="Basic and acidic residues" evidence="3">
    <location>
        <begin position="1527"/>
        <end position="1548"/>
    </location>
</feature>
<dbReference type="PANTHER" id="PTHR46652:SF3">
    <property type="entry name" value="LEUCINE-RICH REPEAT-CONTAINING PROTEIN 9"/>
    <property type="match status" value="1"/>
</dbReference>
<evidence type="ECO:0000256" key="3">
    <source>
        <dbReference type="SAM" id="MobiDB-lite"/>
    </source>
</evidence>
<evidence type="ECO:0000259" key="4">
    <source>
        <dbReference type="SMART" id="SM00446"/>
    </source>
</evidence>
<dbReference type="GeneID" id="20804919"/>
<accession>W4H0H8</accession>
<dbReference type="Gene3D" id="3.80.10.10">
    <property type="entry name" value="Ribonuclease Inhibitor"/>
    <property type="match status" value="7"/>
</dbReference>
<feature type="compositionally biased region" description="Polar residues" evidence="3">
    <location>
        <begin position="1493"/>
        <end position="1526"/>
    </location>
</feature>
<dbReference type="RefSeq" id="XP_009825064.1">
    <property type="nucleotide sequence ID" value="XM_009826762.1"/>
</dbReference>
<dbReference type="InterPro" id="IPR032675">
    <property type="entry name" value="LRR_dom_sf"/>
</dbReference>
<dbReference type="PANTHER" id="PTHR46652">
    <property type="entry name" value="LEUCINE-RICH REPEAT AND IQ DOMAIN-CONTAINING PROTEIN 1-RELATED"/>
    <property type="match status" value="1"/>
</dbReference>
<feature type="domain" description="U2A'/phosphoprotein 32 family A C-terminal" evidence="4">
    <location>
        <begin position="1422"/>
        <end position="1440"/>
    </location>
</feature>
<reference evidence="5" key="1">
    <citation type="submission" date="2013-12" db="EMBL/GenBank/DDBJ databases">
        <title>The Genome Sequence of Aphanomyces astaci APO3.</title>
        <authorList>
            <consortium name="The Broad Institute Genomics Platform"/>
            <person name="Russ C."/>
            <person name="Tyler B."/>
            <person name="van West P."/>
            <person name="Dieguez-Uribeondo J."/>
            <person name="Young S.K."/>
            <person name="Zeng Q."/>
            <person name="Gargeya S."/>
            <person name="Fitzgerald M."/>
            <person name="Abouelleil A."/>
            <person name="Alvarado L."/>
            <person name="Chapman S.B."/>
            <person name="Gainer-Dewar J."/>
            <person name="Goldberg J."/>
            <person name="Griggs A."/>
            <person name="Gujja S."/>
            <person name="Hansen M."/>
            <person name="Howarth C."/>
            <person name="Imamovic A."/>
            <person name="Ireland A."/>
            <person name="Larimer J."/>
            <person name="McCowan C."/>
            <person name="Murphy C."/>
            <person name="Pearson M."/>
            <person name="Poon T.W."/>
            <person name="Priest M."/>
            <person name="Roberts A."/>
            <person name="Saif S."/>
            <person name="Shea T."/>
            <person name="Sykes S."/>
            <person name="Wortman J."/>
            <person name="Nusbaum C."/>
            <person name="Birren B."/>
        </authorList>
    </citation>
    <scope>NUCLEOTIDE SEQUENCE [LARGE SCALE GENOMIC DNA]</scope>
    <source>
        <strain evidence="5">APO3</strain>
    </source>
</reference>
<sequence>MSTSYTPIEPHAQQKVLTTVEPAADDDGVSPEEEADEDDTPTPSHRERFEWFDANPDLEECCTANGLTRKQFVRRGDRVTSLEMFLGFWASMRSVRYFGLLQHLSIVKHPTITTIDGLECCPLLESLRIIECGLTHISNLSACVKLTHINLSSNHIGKIENLSTLTSLQVLWLNDNHIRRLSGLSECVQLKQLWLARNDLDELESGFEANKLLEDINVASNRLHSFQSLHGLNKLPALRSLSLSDPHYGDNPVCRLCNYQTYLLCQLPALIYLDTIELTSTNKQVADTTLIKKRMYYNMRIKTIKRNVTNCVRKARACFTDHVHYLNFNLNALMRELSDLEKELHLETLPPSAATLSSLPNLPNNALTIKRDCIAQYIQEKMTVLHSMTAAFHSLVATLALLSEKTIRRLVLELNTGGNIRLEDGTSADVWYTSCVDLVKSRAFVADLHVFGVRDVHVLRVARINNRYLRNRFQERMDQVLDGPDDHVKENVTKRGVTVKDSAAAATAKTGDGRVLENALEYLFYSQPPILDHMATPGGVTMREQEHAVECGLRAVDEYAGVADGGIKLSNSLAALDLPRLATALHVKGTNRIDPTELAPFDAFGWDTPTELTLPMRSAYRRGDWRLPPGVVLIAKVFLGHTRQVPSMSKLAQVQQEYAADGGDLQCLQVTKPADPKQKCYFVLDEALILPEYLVEYEYTSSTTMSSCCRDGMGGPDKVAIDTALKPDTEALQDMGEAFVLTDAFYNKYKLTFAEPLLEQHLLEDRSKGLIQMDPAIARRHAVMGHNAAATITPAFILETSRQQDLTLMVELNLTSCGLKSLHGFIACPLVHLEMLVLSFNEIRRIECLDGLVALRVLDLGYNILRGIDNVTGLAALQSLLLNNNLLYRFDDVQALSHLHLRTLDMRNNAICDAKRYRLHVLQRLPQLHTLDMAPVTKTELDTAMKLCTALTPLKIWTGSRLANTRQRGVVSTLDLFQTTYGKKKRPTSTRTQNATTFDQDAMMFDEDGAWWSEVDELHVNHELLTQLTHLDRLTQLRVASFSDNDITYIDGLGMCTRMEELELDNNQIMTIENLDTLVQLRVLDLGKNKLTSLKNLDALVNLKQLSLEDNEITSLQGLTHLVRLMELYIGNNHISNLKEILHLKSLPKLIIVDFSGNGLCADDEYQLYTIYNLRRVKVLDGVSVTAELQNKSKQAYSGKLTTDFLIEKIGHAFNRIQEMELSSCRIREIGSLHGDVFVNLKDLNLENNLIADISGLEKLPKLRVLNLNSNKIDRLDSVGPGTGVLACPKLENLQLAKNVVTDMLMLGLQHLPDLKVLNLESNDITSIAGLSSSRELKELHLSKNKIRQFEPPPGLSLPNLVLLKVDDNSLRSLANFFSLPRLQALDLSNNRLADMEEIERLHLVLPILQEMCIQNNPVTKRHLARSTIIFRYPSLKTLDGKDITLEERERIEILFMHDRSLVNPTLPLNLQTPPMQSSSKTSVKLTAMSFDSLTGSQRRKSANPSNNGVTLLPQVPQSLQSPMSSTRDEKDKARDSVDSKEDRRKVLPDTLVSNNPMMNSGLNMALSTSFASFSQTKSLARPGDAMYSSPIAPQKTTYLAQPTGHVFSSRPPPGRNAGSK</sequence>
<dbReference type="VEuPathDB" id="FungiDB:H257_02923"/>
<organism evidence="5">
    <name type="scientific">Aphanomyces astaci</name>
    <name type="common">Crayfish plague agent</name>
    <dbReference type="NCBI Taxonomy" id="112090"/>
    <lineage>
        <taxon>Eukaryota</taxon>
        <taxon>Sar</taxon>
        <taxon>Stramenopiles</taxon>
        <taxon>Oomycota</taxon>
        <taxon>Saprolegniomycetes</taxon>
        <taxon>Saprolegniales</taxon>
        <taxon>Verrucalvaceae</taxon>
        <taxon>Aphanomyces</taxon>
    </lineage>
</organism>
<keyword evidence="1" id="KW-0433">Leucine-rich repeat</keyword>
<dbReference type="PROSITE" id="PS51450">
    <property type="entry name" value="LRR"/>
    <property type="match status" value="13"/>
</dbReference>
<dbReference type="SMART" id="SM00369">
    <property type="entry name" value="LRR_TYP"/>
    <property type="match status" value="13"/>
</dbReference>
<gene>
    <name evidence="5" type="ORF">H257_02923</name>
</gene>
<dbReference type="InterPro" id="IPR003603">
    <property type="entry name" value="U2A'_phosphoprotein32A_C"/>
</dbReference>